<organism evidence="3 4">
    <name type="scientific">Toxoplasma gondii MAS</name>
    <dbReference type="NCBI Taxonomy" id="943118"/>
    <lineage>
        <taxon>Eukaryota</taxon>
        <taxon>Sar</taxon>
        <taxon>Alveolata</taxon>
        <taxon>Apicomplexa</taxon>
        <taxon>Conoidasida</taxon>
        <taxon>Coccidia</taxon>
        <taxon>Eucoccidiorida</taxon>
        <taxon>Eimeriorina</taxon>
        <taxon>Sarcocystidae</taxon>
        <taxon>Toxoplasma</taxon>
    </lineage>
</organism>
<feature type="transmembrane region" description="Helical" evidence="2">
    <location>
        <begin position="20"/>
        <end position="39"/>
    </location>
</feature>
<name>A0A086QCJ1_TOXGO</name>
<proteinExistence type="predicted"/>
<keyword evidence="2 3" id="KW-0812">Transmembrane</keyword>
<evidence type="ECO:0000313" key="4">
    <source>
        <dbReference type="Proteomes" id="UP000028821"/>
    </source>
</evidence>
<protein>
    <submittedName>
        <fullName evidence="3">Putative transmembrane protein</fullName>
    </submittedName>
</protein>
<feature type="compositionally biased region" description="Basic and acidic residues" evidence="1">
    <location>
        <begin position="133"/>
        <end position="147"/>
    </location>
</feature>
<evidence type="ECO:0000256" key="1">
    <source>
        <dbReference type="SAM" id="MobiDB-lite"/>
    </source>
</evidence>
<gene>
    <name evidence="3" type="ORF">TGMAS_227780C</name>
</gene>
<dbReference type="AlphaFoldDB" id="A0A086QCJ1"/>
<feature type="transmembrane region" description="Helical" evidence="2">
    <location>
        <begin position="164"/>
        <end position="183"/>
    </location>
</feature>
<dbReference type="Gene3D" id="1.20.1110.10">
    <property type="entry name" value="Calcium-transporting ATPase, transmembrane domain"/>
    <property type="match status" value="1"/>
</dbReference>
<dbReference type="InterPro" id="IPR039720">
    <property type="entry name" value="TMEM94"/>
</dbReference>
<keyword evidence="2" id="KW-0472">Membrane</keyword>
<evidence type="ECO:0000256" key="2">
    <source>
        <dbReference type="SAM" id="Phobius"/>
    </source>
</evidence>
<dbReference type="PANTHER" id="PTHR13219">
    <property type="entry name" value="TRANSMEMBRANE PROTEIN 94"/>
    <property type="match status" value="1"/>
</dbReference>
<comment type="caution">
    <text evidence="3">The sequence shown here is derived from an EMBL/GenBank/DDBJ whole genome shotgun (WGS) entry which is preliminary data.</text>
</comment>
<evidence type="ECO:0000313" key="3">
    <source>
        <dbReference type="EMBL" id="KFH10323.1"/>
    </source>
</evidence>
<dbReference type="VEuPathDB" id="ToxoDB:TGMAS_227780C"/>
<feature type="transmembrane region" description="Helical" evidence="2">
    <location>
        <begin position="60"/>
        <end position="80"/>
    </location>
</feature>
<dbReference type="PANTHER" id="PTHR13219:SF6">
    <property type="entry name" value="TRANSMEMBRANE PROTEIN 94"/>
    <property type="match status" value="1"/>
</dbReference>
<accession>A0A086QCJ1</accession>
<dbReference type="EMBL" id="AEXC02001790">
    <property type="protein sequence ID" value="KFH10323.1"/>
    <property type="molecule type" value="Genomic_DNA"/>
</dbReference>
<keyword evidence="2" id="KW-1133">Transmembrane helix</keyword>
<dbReference type="Proteomes" id="UP000028821">
    <property type="component" value="Unassembled WGS sequence"/>
</dbReference>
<sequence>MKDTGSVLGEASLVCAASTPLVLGELFCFTLVGVTLMLLSMSYIDRFESLLAIPPVRNRWWLASCALLTVVIALTVTTRVTLHRRYLDSAACQESRKAEFSSSAVFSGSSRPFQSEGALGAEGVRMAAPEQRAGNDRPEAAGRADVHARPQETRKFTNYAALIWPHWSLCLLAGLLWIFVVIVDELVKRVERQTHEHHQKYLKVLFATRLGMWSPK</sequence>
<reference evidence="3 4" key="1">
    <citation type="submission" date="2014-04" db="EMBL/GenBank/DDBJ databases">
        <authorList>
            <person name="Sibley D."/>
            <person name="Venepally P."/>
            <person name="Karamycheva S."/>
            <person name="Hadjithomas M."/>
            <person name="Khan A."/>
            <person name="Brunk B."/>
            <person name="Roos D."/>
            <person name="Caler E."/>
            <person name="Lorenzi H."/>
        </authorList>
    </citation>
    <scope>NUCLEOTIDE SEQUENCE [LARGE SCALE GENOMIC DNA]</scope>
    <source>
        <strain evidence="3 4">MAS</strain>
    </source>
</reference>
<feature type="region of interest" description="Disordered" evidence="1">
    <location>
        <begin position="128"/>
        <end position="147"/>
    </location>
</feature>